<dbReference type="SUPFAM" id="SSF54427">
    <property type="entry name" value="NTF2-like"/>
    <property type="match status" value="1"/>
</dbReference>
<organism evidence="1 2">
    <name type="scientific">Pseudonocardia bannensis</name>
    <dbReference type="NCBI Taxonomy" id="630973"/>
    <lineage>
        <taxon>Bacteria</taxon>
        <taxon>Bacillati</taxon>
        <taxon>Actinomycetota</taxon>
        <taxon>Actinomycetes</taxon>
        <taxon>Pseudonocardiales</taxon>
        <taxon>Pseudonocardiaceae</taxon>
        <taxon>Pseudonocardia</taxon>
    </lineage>
</organism>
<dbReference type="Proteomes" id="UP000586918">
    <property type="component" value="Unassembled WGS sequence"/>
</dbReference>
<accession>A0A848DIF8</accession>
<sequence>MTADHITRNKQLVEAFIQELFSKGDLDAVDRYLDPDFVNHDPPFPGAPDGPEGMRQAAAMFRRALPDWHSEVNQLVAEDDIVVERFTAGGTHRGELMGAQPTGRTIVLAGVNMFRIDGDRILERWGRLDELGLLRQLGLLPG</sequence>
<dbReference type="PANTHER" id="PTHR38436:SF1">
    <property type="entry name" value="ESTER CYCLASE"/>
    <property type="match status" value="1"/>
</dbReference>
<name>A0A848DIF8_9PSEU</name>
<evidence type="ECO:0000313" key="2">
    <source>
        <dbReference type="Proteomes" id="UP000586918"/>
    </source>
</evidence>
<dbReference type="Pfam" id="PF07366">
    <property type="entry name" value="SnoaL"/>
    <property type="match status" value="1"/>
</dbReference>
<dbReference type="InterPro" id="IPR009959">
    <property type="entry name" value="Cyclase_SnoaL-like"/>
</dbReference>
<proteinExistence type="predicted"/>
<dbReference type="PANTHER" id="PTHR38436">
    <property type="entry name" value="POLYKETIDE CYCLASE SNOAL-LIKE DOMAIN"/>
    <property type="match status" value="1"/>
</dbReference>
<evidence type="ECO:0000313" key="1">
    <source>
        <dbReference type="EMBL" id="NMH92478.1"/>
    </source>
</evidence>
<gene>
    <name evidence="1" type="ORF">HF519_13040</name>
</gene>
<comment type="caution">
    <text evidence="1">The sequence shown here is derived from an EMBL/GenBank/DDBJ whole genome shotgun (WGS) entry which is preliminary data.</text>
</comment>
<reference evidence="1 2" key="1">
    <citation type="submission" date="2020-04" db="EMBL/GenBank/DDBJ databases">
        <authorList>
            <person name="Klaysubun C."/>
            <person name="Duangmal K."/>
            <person name="Lipun K."/>
        </authorList>
    </citation>
    <scope>NUCLEOTIDE SEQUENCE [LARGE SCALE GENOMIC DNA]</scope>
    <source>
        <strain evidence="1 2">DSM 45300</strain>
    </source>
</reference>
<keyword evidence="2" id="KW-1185">Reference proteome</keyword>
<dbReference type="InterPro" id="IPR032710">
    <property type="entry name" value="NTF2-like_dom_sf"/>
</dbReference>
<dbReference type="GO" id="GO:0030638">
    <property type="term" value="P:polyketide metabolic process"/>
    <property type="evidence" value="ECO:0007669"/>
    <property type="project" value="InterPro"/>
</dbReference>
<dbReference type="AlphaFoldDB" id="A0A848DIF8"/>
<dbReference type="EMBL" id="JAAXKZ010000040">
    <property type="protein sequence ID" value="NMH92478.1"/>
    <property type="molecule type" value="Genomic_DNA"/>
</dbReference>
<protein>
    <submittedName>
        <fullName evidence="1">Ester cyclase</fullName>
    </submittedName>
</protein>
<dbReference type="Gene3D" id="3.10.450.50">
    <property type="match status" value="1"/>
</dbReference>